<keyword evidence="5" id="KW-0819">tRNA processing</keyword>
<dbReference type="EC" id="3.1.26.5" evidence="4"/>
<name>A0AAN7LPC8_TRANT</name>
<dbReference type="GO" id="GO:0046872">
    <property type="term" value="F:metal ion binding"/>
    <property type="evidence" value="ECO:0007669"/>
    <property type="project" value="UniProtKB-KW"/>
</dbReference>
<dbReference type="GO" id="GO:0001682">
    <property type="term" value="P:tRNA 5'-leader removal"/>
    <property type="evidence" value="ECO:0007669"/>
    <property type="project" value="TreeGrafter"/>
</dbReference>
<comment type="caution">
    <text evidence="16">The sequence shown here is derived from an EMBL/GenBank/DDBJ whole genome shotgun (WGS) entry which is preliminary data.</text>
</comment>
<feature type="region of interest" description="Disordered" evidence="13">
    <location>
        <begin position="1"/>
        <end position="20"/>
    </location>
</feature>
<keyword evidence="10" id="KW-0862">Zinc</keyword>
<keyword evidence="12" id="KW-0464">Manganese</keyword>
<evidence type="ECO:0000256" key="8">
    <source>
        <dbReference type="ARBA" id="ARBA00022737"/>
    </source>
</evidence>
<evidence type="ECO:0000256" key="7">
    <source>
        <dbReference type="ARBA" id="ARBA00022723"/>
    </source>
</evidence>
<evidence type="ECO:0000256" key="3">
    <source>
        <dbReference type="ARBA" id="ARBA00007626"/>
    </source>
</evidence>
<gene>
    <name evidence="16" type="ORF">SAY86_017470</name>
</gene>
<dbReference type="PANTHER" id="PTHR13547:SF13">
    <property type="entry name" value="PROTEINACEOUS RNASE P 2"/>
    <property type="match status" value="1"/>
</dbReference>
<evidence type="ECO:0000256" key="13">
    <source>
        <dbReference type="SAM" id="MobiDB-lite"/>
    </source>
</evidence>
<feature type="domain" description="PRORP" evidence="14">
    <location>
        <begin position="266"/>
        <end position="494"/>
    </location>
</feature>
<keyword evidence="6" id="KW-0540">Nuclease</keyword>
<dbReference type="Pfam" id="PF17177">
    <property type="entry name" value="PPR_long"/>
    <property type="match status" value="1"/>
</dbReference>
<keyword evidence="8" id="KW-0677">Repeat</keyword>
<keyword evidence="9" id="KW-0378">Hydrolase</keyword>
<dbReference type="Proteomes" id="UP001346149">
    <property type="component" value="Unassembled WGS sequence"/>
</dbReference>
<evidence type="ECO:0000256" key="10">
    <source>
        <dbReference type="ARBA" id="ARBA00022833"/>
    </source>
</evidence>
<organism evidence="16 17">
    <name type="scientific">Trapa natans</name>
    <name type="common">Water chestnut</name>
    <dbReference type="NCBI Taxonomy" id="22666"/>
    <lineage>
        <taxon>Eukaryota</taxon>
        <taxon>Viridiplantae</taxon>
        <taxon>Streptophyta</taxon>
        <taxon>Embryophyta</taxon>
        <taxon>Tracheophyta</taxon>
        <taxon>Spermatophyta</taxon>
        <taxon>Magnoliopsida</taxon>
        <taxon>eudicotyledons</taxon>
        <taxon>Gunneridae</taxon>
        <taxon>Pentapetalae</taxon>
        <taxon>rosids</taxon>
        <taxon>malvids</taxon>
        <taxon>Myrtales</taxon>
        <taxon>Lythraceae</taxon>
        <taxon>Trapa</taxon>
    </lineage>
</organism>
<feature type="region of interest" description="Disordered" evidence="13">
    <location>
        <begin position="511"/>
        <end position="533"/>
    </location>
</feature>
<keyword evidence="7" id="KW-0479">Metal-binding</keyword>
<keyword evidence="11" id="KW-0460">Magnesium</keyword>
<evidence type="ECO:0000256" key="5">
    <source>
        <dbReference type="ARBA" id="ARBA00022694"/>
    </source>
</evidence>
<comment type="cofactor">
    <cofactor evidence="2">
        <name>Mg(2+)</name>
        <dbReference type="ChEBI" id="CHEBI:18420"/>
    </cofactor>
</comment>
<comment type="catalytic activity">
    <reaction evidence="1">
        <text>Endonucleolytic cleavage of RNA, removing 5'-extranucleotides from tRNA precursor.</text>
        <dbReference type="EC" id="3.1.26.5"/>
    </reaction>
</comment>
<evidence type="ECO:0000256" key="11">
    <source>
        <dbReference type="ARBA" id="ARBA00022842"/>
    </source>
</evidence>
<evidence type="ECO:0000256" key="2">
    <source>
        <dbReference type="ARBA" id="ARBA00001946"/>
    </source>
</evidence>
<evidence type="ECO:0000313" key="17">
    <source>
        <dbReference type="Proteomes" id="UP001346149"/>
    </source>
</evidence>
<feature type="domain" description="PROP1-like PPR" evidence="15">
    <location>
        <begin position="17"/>
        <end position="226"/>
    </location>
</feature>
<dbReference type="InterPro" id="IPR011990">
    <property type="entry name" value="TPR-like_helical_dom_sf"/>
</dbReference>
<dbReference type="AlphaFoldDB" id="A0AAN7LPC8"/>
<dbReference type="PANTHER" id="PTHR13547">
    <property type="match status" value="1"/>
</dbReference>
<evidence type="ECO:0000259" key="14">
    <source>
        <dbReference type="Pfam" id="PF16953"/>
    </source>
</evidence>
<dbReference type="GO" id="GO:0004526">
    <property type="term" value="F:ribonuclease P activity"/>
    <property type="evidence" value="ECO:0007669"/>
    <property type="project" value="UniProtKB-EC"/>
</dbReference>
<protein>
    <recommendedName>
        <fullName evidence="4">ribonuclease P</fullName>
        <ecNumber evidence="4">3.1.26.5</ecNumber>
    </recommendedName>
</protein>
<accession>A0AAN7LPC8</accession>
<evidence type="ECO:0000259" key="15">
    <source>
        <dbReference type="Pfam" id="PF17177"/>
    </source>
</evidence>
<keyword evidence="17" id="KW-1185">Reference proteome</keyword>
<dbReference type="InterPro" id="IPR033443">
    <property type="entry name" value="PROP1-like_PPR_dom"/>
</dbReference>
<dbReference type="InterPro" id="IPR031595">
    <property type="entry name" value="PRORP_C"/>
</dbReference>
<evidence type="ECO:0000256" key="12">
    <source>
        <dbReference type="ARBA" id="ARBA00023211"/>
    </source>
</evidence>
<reference evidence="16 17" key="1">
    <citation type="journal article" date="2023" name="Hortic Res">
        <title>Pangenome of water caltrop reveals structural variations and asymmetric subgenome divergence after allopolyploidization.</title>
        <authorList>
            <person name="Zhang X."/>
            <person name="Chen Y."/>
            <person name="Wang L."/>
            <person name="Yuan Y."/>
            <person name="Fang M."/>
            <person name="Shi L."/>
            <person name="Lu R."/>
            <person name="Comes H.P."/>
            <person name="Ma Y."/>
            <person name="Chen Y."/>
            <person name="Huang G."/>
            <person name="Zhou Y."/>
            <person name="Zheng Z."/>
            <person name="Qiu Y."/>
        </authorList>
    </citation>
    <scope>NUCLEOTIDE SEQUENCE [LARGE SCALE GENOMIC DNA]</scope>
    <source>
        <strain evidence="16">F231</strain>
    </source>
</reference>
<dbReference type="Gene3D" id="1.25.40.10">
    <property type="entry name" value="Tetratricopeptide repeat domain"/>
    <property type="match status" value="1"/>
</dbReference>
<dbReference type="Pfam" id="PF16953">
    <property type="entry name" value="PRORP"/>
    <property type="match status" value="1"/>
</dbReference>
<dbReference type="EMBL" id="JAXQNO010000010">
    <property type="protein sequence ID" value="KAK4790166.1"/>
    <property type="molecule type" value="Genomic_DNA"/>
</dbReference>
<dbReference type="FunFam" id="3.40.50.11980:FF:000002">
    <property type="entry name" value="Proteinaceous RNase P 2"/>
    <property type="match status" value="1"/>
</dbReference>
<evidence type="ECO:0000313" key="16">
    <source>
        <dbReference type="EMBL" id="KAK4790166.1"/>
    </source>
</evidence>
<evidence type="ECO:0000256" key="6">
    <source>
        <dbReference type="ARBA" id="ARBA00022722"/>
    </source>
</evidence>
<dbReference type="Gene3D" id="3.40.50.11980">
    <property type="match status" value="1"/>
</dbReference>
<proteinExistence type="inferred from homology"/>
<feature type="compositionally biased region" description="Basic residues" evidence="13">
    <location>
        <begin position="517"/>
        <end position="533"/>
    </location>
</feature>
<comment type="similarity">
    <text evidence="3">Belongs to the PPR family. P subfamily.</text>
</comment>
<evidence type="ECO:0000256" key="9">
    <source>
        <dbReference type="ARBA" id="ARBA00022801"/>
    </source>
</evidence>
<evidence type="ECO:0000256" key="4">
    <source>
        <dbReference type="ARBA" id="ARBA00012179"/>
    </source>
</evidence>
<sequence>MEETRNQVNRPKPANNKKIKNHSPEIAFQLDLNACSKHGDLKGAIALYEKATSSQNLRLNLQHVNSLLYICSNSVSDPSLKESAVQFGFCVYDRLLSSKIDPNEATITAVARLAAASGEGDRAFALVKSMRDLGVIPRLRTYDPALYWFCNNSEPHKAYEVEKHMAVTGITPEEPELAALLRVSAEAGIEERVYEYLHKLRKCVRSVGEGTAKAIEDWFQGERASEVGNANYDHVLLKDSILKNGGGFHGLGWIGKGKWTVRRGNVDEFGVCGCCGETLACADIDDLETERFADSVASLAMEREAKANFGEFQEWLKEHTHYEAIVDAANISLYQQNFADGGFCVSQLDAVVKELCNRSGGKWPLVVLHNKRLRALRENPTHRRLLEEWVHKGVLYLTPNGSNDDWYWLYAAVKLRCFLVTNDEMRDHIFELIGSEFFLKWKERHQVRYTFTKGCPVLLMPPPFSRVTQESENGSWHVPISDGKNEETAITWLCITRPNCSQAFDGMNGAKSVAVTGKRKERSPSPSHRHSER</sequence>
<evidence type="ECO:0000256" key="1">
    <source>
        <dbReference type="ARBA" id="ARBA00000928"/>
    </source>
</evidence>